<name>A0AAD9KZE3_RIDPI</name>
<keyword evidence="1" id="KW-0732">Signal</keyword>
<evidence type="ECO:0000313" key="2">
    <source>
        <dbReference type="EMBL" id="KAK2179700.1"/>
    </source>
</evidence>
<proteinExistence type="predicted"/>
<sequence>MTYLRAILWLCLLGLLAAAIAEDTTQTEQGDDDVESEVEARDTYKDVLSRQKRHSKDRYCGMCHATGKKGVYMQWPCKSYKKICAKWGTCGWWFKKHRCCKKWKWVVAKQWCCNSWDMLYPLRPKYPKLAPVCIKKKYAKCGGFNTTGAKYPYRACTLSYGLILQYFCKYKYKLIGKRCYTKSSFCGGFSKFGMTYPACYYKGLTAPTGTGSQKSRMATFVFELCEKKLPFEK</sequence>
<comment type="caution">
    <text evidence="2">The sequence shown here is derived from an EMBL/GenBank/DDBJ whole genome shotgun (WGS) entry which is preliminary data.</text>
</comment>
<organism evidence="2 3">
    <name type="scientific">Ridgeia piscesae</name>
    <name type="common">Tubeworm</name>
    <dbReference type="NCBI Taxonomy" id="27915"/>
    <lineage>
        <taxon>Eukaryota</taxon>
        <taxon>Metazoa</taxon>
        <taxon>Spiralia</taxon>
        <taxon>Lophotrochozoa</taxon>
        <taxon>Annelida</taxon>
        <taxon>Polychaeta</taxon>
        <taxon>Sedentaria</taxon>
        <taxon>Canalipalpata</taxon>
        <taxon>Sabellida</taxon>
        <taxon>Siboglinidae</taxon>
        <taxon>Ridgeia</taxon>
    </lineage>
</organism>
<feature type="chain" id="PRO_5042035464" evidence="1">
    <location>
        <begin position="22"/>
        <end position="233"/>
    </location>
</feature>
<evidence type="ECO:0000256" key="1">
    <source>
        <dbReference type="SAM" id="SignalP"/>
    </source>
</evidence>
<reference evidence="2" key="1">
    <citation type="journal article" date="2023" name="Mol. Biol. Evol.">
        <title>Third-Generation Sequencing Reveals the Adaptive Role of the Epigenome in Three Deep-Sea Polychaetes.</title>
        <authorList>
            <person name="Perez M."/>
            <person name="Aroh O."/>
            <person name="Sun Y."/>
            <person name="Lan Y."/>
            <person name="Juniper S.K."/>
            <person name="Young C.R."/>
            <person name="Angers B."/>
            <person name="Qian P.Y."/>
        </authorList>
    </citation>
    <scope>NUCLEOTIDE SEQUENCE</scope>
    <source>
        <strain evidence="2">R07B-5</strain>
    </source>
</reference>
<accession>A0AAD9KZE3</accession>
<dbReference type="EMBL" id="JAODUO010000477">
    <property type="protein sequence ID" value="KAK2179700.1"/>
    <property type="molecule type" value="Genomic_DNA"/>
</dbReference>
<feature type="signal peptide" evidence="1">
    <location>
        <begin position="1"/>
        <end position="21"/>
    </location>
</feature>
<dbReference type="Proteomes" id="UP001209878">
    <property type="component" value="Unassembled WGS sequence"/>
</dbReference>
<protein>
    <submittedName>
        <fullName evidence="2">Uncharacterized protein</fullName>
    </submittedName>
</protein>
<gene>
    <name evidence="2" type="ORF">NP493_477g03041</name>
</gene>
<keyword evidence="3" id="KW-1185">Reference proteome</keyword>
<dbReference type="AlphaFoldDB" id="A0AAD9KZE3"/>
<evidence type="ECO:0000313" key="3">
    <source>
        <dbReference type="Proteomes" id="UP001209878"/>
    </source>
</evidence>